<keyword evidence="4 6" id="KW-1133">Transmembrane helix</keyword>
<feature type="transmembrane region" description="Helical" evidence="6">
    <location>
        <begin position="271"/>
        <end position="290"/>
    </location>
</feature>
<dbReference type="InterPro" id="IPR036259">
    <property type="entry name" value="MFS_trans_sf"/>
</dbReference>
<evidence type="ECO:0000256" key="4">
    <source>
        <dbReference type="ARBA" id="ARBA00022989"/>
    </source>
</evidence>
<reference evidence="7 8" key="1">
    <citation type="submission" date="2019-04" db="EMBL/GenBank/DDBJ databases">
        <title>Sphingomonas psychrotolerans sp. nov., isolated from soil in the Tianshan Mountains, Xinjiang, China.</title>
        <authorList>
            <person name="Luo Y."/>
            <person name="Sheng H."/>
        </authorList>
    </citation>
    <scope>NUCLEOTIDE SEQUENCE [LARGE SCALE GENOMIC DNA]</scope>
    <source>
        <strain evidence="7 8">ZFGT-11</strain>
    </source>
</reference>
<keyword evidence="3 6" id="KW-0812">Transmembrane</keyword>
<feature type="transmembrane region" description="Helical" evidence="6">
    <location>
        <begin position="324"/>
        <end position="348"/>
    </location>
</feature>
<feature type="transmembrane region" description="Helical" evidence="6">
    <location>
        <begin position="232"/>
        <end position="259"/>
    </location>
</feature>
<dbReference type="InterPro" id="IPR011701">
    <property type="entry name" value="MFS"/>
</dbReference>
<dbReference type="Gene3D" id="1.20.1250.20">
    <property type="entry name" value="MFS general substrate transporter like domains"/>
    <property type="match status" value="2"/>
</dbReference>
<feature type="transmembrane region" description="Helical" evidence="6">
    <location>
        <begin position="105"/>
        <end position="130"/>
    </location>
</feature>
<keyword evidence="8" id="KW-1185">Reference proteome</keyword>
<keyword evidence="2" id="KW-1003">Cell membrane</keyword>
<evidence type="ECO:0000313" key="8">
    <source>
        <dbReference type="Proteomes" id="UP000306147"/>
    </source>
</evidence>
<feature type="transmembrane region" description="Helical" evidence="6">
    <location>
        <begin position="183"/>
        <end position="207"/>
    </location>
</feature>
<evidence type="ECO:0000256" key="3">
    <source>
        <dbReference type="ARBA" id="ARBA00022692"/>
    </source>
</evidence>
<sequence length="421" mass="43266">MAGPPLNRSAPAFASVTALFFAWGFICANNDPLVAALRRVFDLSYTEALLTHIVFFAAFGIVSLPAAALLGRIGAIPTMMIALAGMIAGCLIVQTTVWAPHFLLLLGGLFVLAAGIVTLQVGANPLAAALGSPERSHFRLTLAQSFNALGVVAGVQFGARLILGEPVFAGSEPLSEAARAAGLFAVQRAFLTIAMMVAVLMVTLWLVRRPIARAAPPAQRSPDIAGAFRSRWAVFGAVALALYVGAEVAIGSMMINFLADARTLGLSMAEAGAWLATFYWGGALVGRFAGSWLLTRVAAPRLLLAAALAAVLLCGAALLAPGPIAAGCALGIGLFNSIMFPTIFSLTLERSAASPAATSGLLCVAISGGAMVPLLAGQVADRAGLGWIFVVPLAAYLVVALFAGSAGRASPRTSMRLPLKL</sequence>
<feature type="transmembrane region" description="Helical" evidence="6">
    <location>
        <begin position="78"/>
        <end position="99"/>
    </location>
</feature>
<comment type="caution">
    <text evidence="7">The sequence shown here is derived from an EMBL/GenBank/DDBJ whole genome shotgun (WGS) entry which is preliminary data.</text>
</comment>
<dbReference type="SUPFAM" id="SSF103473">
    <property type="entry name" value="MFS general substrate transporter"/>
    <property type="match status" value="1"/>
</dbReference>
<keyword evidence="5 6" id="KW-0472">Membrane</keyword>
<dbReference type="EMBL" id="SRXT01000003">
    <property type="protein sequence ID" value="TGX54052.1"/>
    <property type="molecule type" value="Genomic_DNA"/>
</dbReference>
<comment type="subcellular location">
    <subcellularLocation>
        <location evidence="1">Cell inner membrane</location>
        <topology evidence="1">Multi-pass membrane protein</topology>
    </subcellularLocation>
</comment>
<evidence type="ECO:0000256" key="2">
    <source>
        <dbReference type="ARBA" id="ARBA00022475"/>
    </source>
</evidence>
<feature type="transmembrane region" description="Helical" evidence="6">
    <location>
        <begin position="386"/>
        <end position="406"/>
    </location>
</feature>
<feature type="transmembrane region" description="Helical" evidence="6">
    <location>
        <begin position="302"/>
        <end position="318"/>
    </location>
</feature>
<dbReference type="GO" id="GO:0005886">
    <property type="term" value="C:plasma membrane"/>
    <property type="evidence" value="ECO:0007669"/>
    <property type="project" value="UniProtKB-SubCell"/>
</dbReference>
<evidence type="ECO:0000256" key="5">
    <source>
        <dbReference type="ARBA" id="ARBA00023136"/>
    </source>
</evidence>
<dbReference type="InterPro" id="IPR050375">
    <property type="entry name" value="MFS_TsgA-like"/>
</dbReference>
<accession>A0A4V3QZG0</accession>
<dbReference type="PANTHER" id="PTHR43702">
    <property type="entry name" value="L-FUCOSE-PROTON SYMPORTER"/>
    <property type="match status" value="1"/>
</dbReference>
<feature type="transmembrane region" description="Helical" evidence="6">
    <location>
        <begin position="48"/>
        <end position="71"/>
    </location>
</feature>
<dbReference type="PANTHER" id="PTHR43702:SF3">
    <property type="entry name" value="PROTEIN TSGA"/>
    <property type="match status" value="1"/>
</dbReference>
<protein>
    <submittedName>
        <fullName evidence="7">MFS transporter</fullName>
    </submittedName>
</protein>
<gene>
    <name evidence="7" type="ORF">E5A73_07965</name>
</gene>
<feature type="transmembrane region" description="Helical" evidence="6">
    <location>
        <begin position="360"/>
        <end position="380"/>
    </location>
</feature>
<name>A0A4V3QZG0_9SPHN</name>
<dbReference type="GO" id="GO:0022857">
    <property type="term" value="F:transmembrane transporter activity"/>
    <property type="evidence" value="ECO:0007669"/>
    <property type="project" value="InterPro"/>
</dbReference>
<dbReference type="Pfam" id="PF07690">
    <property type="entry name" value="MFS_1"/>
    <property type="match status" value="1"/>
</dbReference>
<evidence type="ECO:0000313" key="7">
    <source>
        <dbReference type="EMBL" id="TGX54052.1"/>
    </source>
</evidence>
<evidence type="ECO:0000256" key="1">
    <source>
        <dbReference type="ARBA" id="ARBA00004429"/>
    </source>
</evidence>
<proteinExistence type="predicted"/>
<dbReference type="AlphaFoldDB" id="A0A4V3QZG0"/>
<evidence type="ECO:0000256" key="6">
    <source>
        <dbReference type="SAM" id="Phobius"/>
    </source>
</evidence>
<organism evidence="7 8">
    <name type="scientific">Sphingomonas gei</name>
    <dbReference type="NCBI Taxonomy" id="1395960"/>
    <lineage>
        <taxon>Bacteria</taxon>
        <taxon>Pseudomonadati</taxon>
        <taxon>Pseudomonadota</taxon>
        <taxon>Alphaproteobacteria</taxon>
        <taxon>Sphingomonadales</taxon>
        <taxon>Sphingomonadaceae</taxon>
        <taxon>Sphingomonas</taxon>
    </lineage>
</organism>
<dbReference type="OrthoDB" id="9795150at2"/>
<dbReference type="Proteomes" id="UP000306147">
    <property type="component" value="Unassembled WGS sequence"/>
</dbReference>